<keyword evidence="3" id="KW-1185">Reference proteome</keyword>
<evidence type="ECO:0000313" key="3">
    <source>
        <dbReference type="Proteomes" id="UP000008909"/>
    </source>
</evidence>
<proteinExistence type="predicted"/>
<reference key="2">
    <citation type="submission" date="2011-10" db="EMBL/GenBank/DDBJ databases">
        <title>The genome and transcriptome sequence of Clonorchis sinensis provide insights into the carcinogenic liver fluke.</title>
        <authorList>
            <person name="Wang X."/>
            <person name="Huang Y."/>
            <person name="Chen W."/>
            <person name="Liu H."/>
            <person name="Guo L."/>
            <person name="Chen Y."/>
            <person name="Luo F."/>
            <person name="Zhou W."/>
            <person name="Sun J."/>
            <person name="Mao Q."/>
            <person name="Liang P."/>
            <person name="Zhou C."/>
            <person name="Tian Y."/>
            <person name="Men J."/>
            <person name="Lv X."/>
            <person name="Huang L."/>
            <person name="Zhou J."/>
            <person name="Hu Y."/>
            <person name="Li R."/>
            <person name="Zhang F."/>
            <person name="Lei H."/>
            <person name="Li X."/>
            <person name="Hu X."/>
            <person name="Liang C."/>
            <person name="Xu J."/>
            <person name="Wu Z."/>
            <person name="Yu X."/>
        </authorList>
    </citation>
    <scope>NUCLEOTIDE SEQUENCE</scope>
    <source>
        <strain>Henan</strain>
    </source>
</reference>
<organism evidence="2 3">
    <name type="scientific">Clonorchis sinensis</name>
    <name type="common">Chinese liver fluke</name>
    <dbReference type="NCBI Taxonomy" id="79923"/>
    <lineage>
        <taxon>Eukaryota</taxon>
        <taxon>Metazoa</taxon>
        <taxon>Spiralia</taxon>
        <taxon>Lophotrochozoa</taxon>
        <taxon>Platyhelminthes</taxon>
        <taxon>Trematoda</taxon>
        <taxon>Digenea</taxon>
        <taxon>Opisthorchiida</taxon>
        <taxon>Opisthorchiata</taxon>
        <taxon>Opisthorchiidae</taxon>
        <taxon>Clonorchis</taxon>
    </lineage>
</organism>
<accession>G7YI08</accession>
<evidence type="ECO:0000313" key="2">
    <source>
        <dbReference type="EMBL" id="GAA52591.1"/>
    </source>
</evidence>
<dbReference type="Proteomes" id="UP000008909">
    <property type="component" value="Unassembled WGS sequence"/>
</dbReference>
<dbReference type="EMBL" id="DF143319">
    <property type="protein sequence ID" value="GAA52591.1"/>
    <property type="molecule type" value="Genomic_DNA"/>
</dbReference>
<feature type="compositionally biased region" description="Basic and acidic residues" evidence="1">
    <location>
        <begin position="122"/>
        <end position="136"/>
    </location>
</feature>
<feature type="region of interest" description="Disordered" evidence="1">
    <location>
        <begin position="120"/>
        <end position="152"/>
    </location>
</feature>
<dbReference type="AlphaFoldDB" id="G7YI08"/>
<name>G7YI08_CLOSI</name>
<evidence type="ECO:0000256" key="1">
    <source>
        <dbReference type="SAM" id="MobiDB-lite"/>
    </source>
</evidence>
<sequence>MSSLYHEKSAQKAFAVLRMIQRIFPRVTRIAILILYGAYIRTLPEYANQVIYSGGLEDVTFIERVQRAATKMVSGLEFVDYGTRPAVLDPFLLEYRRLRGDLILTYVLFEQGLANRFFSIDPGERQPPNDKNKTDPGDVGESLDPVYQPASQ</sequence>
<reference evidence="2" key="1">
    <citation type="journal article" date="2011" name="Genome Biol.">
        <title>The draft genome of the carcinogenic human liver fluke Clonorchis sinensis.</title>
        <authorList>
            <person name="Wang X."/>
            <person name="Chen W."/>
            <person name="Huang Y."/>
            <person name="Sun J."/>
            <person name="Men J."/>
            <person name="Liu H."/>
            <person name="Luo F."/>
            <person name="Guo L."/>
            <person name="Lv X."/>
            <person name="Deng C."/>
            <person name="Zhou C."/>
            <person name="Fan Y."/>
            <person name="Li X."/>
            <person name="Huang L."/>
            <person name="Hu Y."/>
            <person name="Liang C."/>
            <person name="Hu X."/>
            <person name="Xu J."/>
            <person name="Yu X."/>
        </authorList>
    </citation>
    <scope>NUCLEOTIDE SEQUENCE [LARGE SCALE GENOMIC DNA]</scope>
    <source>
        <strain evidence="2">Henan</strain>
    </source>
</reference>
<protein>
    <submittedName>
        <fullName evidence="2">Uncharacterized protein</fullName>
    </submittedName>
</protein>
<gene>
    <name evidence="2" type="ORF">CLF_108410</name>
</gene>